<feature type="region of interest" description="Disordered" evidence="5">
    <location>
        <begin position="70"/>
        <end position="130"/>
    </location>
</feature>
<evidence type="ECO:0000256" key="2">
    <source>
        <dbReference type="ARBA" id="ARBA00023125"/>
    </source>
</evidence>
<reference evidence="7 8" key="1">
    <citation type="submission" date="2017-08" db="EMBL/GenBank/DDBJ databases">
        <title>Infants hospitalized years apart are colonized by the same room-sourced microbial strains.</title>
        <authorList>
            <person name="Brooks B."/>
            <person name="Olm M.R."/>
            <person name="Firek B.A."/>
            <person name="Baker R."/>
            <person name="Thomas B.C."/>
            <person name="Morowitz M.J."/>
            <person name="Banfield J.F."/>
        </authorList>
    </citation>
    <scope>NUCLEOTIDE SEQUENCE [LARGE SCALE GENOMIC DNA]</scope>
    <source>
        <strain evidence="7">S2_012_000_R2_81</strain>
    </source>
</reference>
<protein>
    <submittedName>
        <fullName evidence="7">Integrase</fullName>
    </submittedName>
</protein>
<evidence type="ECO:0000313" key="8">
    <source>
        <dbReference type="Proteomes" id="UP000249633"/>
    </source>
</evidence>
<keyword evidence="1" id="KW-0229">DNA integration</keyword>
<feature type="domain" description="Core-binding (CB)" evidence="6">
    <location>
        <begin position="147"/>
        <end position="237"/>
    </location>
</feature>
<evidence type="ECO:0000256" key="3">
    <source>
        <dbReference type="ARBA" id="ARBA00023172"/>
    </source>
</evidence>
<evidence type="ECO:0000313" key="7">
    <source>
        <dbReference type="EMBL" id="PZP27166.1"/>
    </source>
</evidence>
<proteinExistence type="predicted"/>
<dbReference type="InterPro" id="IPR010998">
    <property type="entry name" value="Integrase_recombinase_N"/>
</dbReference>
<dbReference type="Gene3D" id="1.10.150.130">
    <property type="match status" value="1"/>
</dbReference>
<evidence type="ECO:0000259" key="6">
    <source>
        <dbReference type="PROSITE" id="PS51900"/>
    </source>
</evidence>
<dbReference type="InterPro" id="IPR013762">
    <property type="entry name" value="Integrase-like_cat_sf"/>
</dbReference>
<evidence type="ECO:0000256" key="4">
    <source>
        <dbReference type="PROSITE-ProRule" id="PRU01248"/>
    </source>
</evidence>
<dbReference type="Gene3D" id="1.10.443.10">
    <property type="entry name" value="Intergrase catalytic core"/>
    <property type="match status" value="1"/>
</dbReference>
<dbReference type="EMBL" id="QFOD01000034">
    <property type="protein sequence ID" value="PZP27166.1"/>
    <property type="molecule type" value="Genomic_DNA"/>
</dbReference>
<evidence type="ECO:0000256" key="5">
    <source>
        <dbReference type="SAM" id="MobiDB-lite"/>
    </source>
</evidence>
<sequence>MASDTREVAAARTARCTGTLRATAHGLPLRRFFYALPVAHTGCKPGRIGVALRSTAPVALLDLTTTAPVGASTRGCSRHARPTPFNGRPGSSGPDPEFTMKAKQVPRAGTIPAPSGGGHARRHAAGSSRDPDAVLAQLPMGTRDYIRVLGAILLKHNHEHAAKHKGVSFKTMRDRERFLVCFFRELRRTTRYRNVDPRQLANRHIETMLQLWLARRLATATIHNYLSFLRTFAGWIGKPGMVREPQYYVGSESEHAHRSQVATSDHSWTAHNVDIAAKLAEIAATDAWVGLQVELCAAFGLRGKEARHFRPHGAVLAREAANPHDAAAFPECETFVRISHGTKGGRPRDVPVTTDAQRELLARVSGAVAPGMYVGHPGMTAQQAQARFYYVIRKCGISKKDLGVVAHGLRHQRVNDGFEADAGGPSPVRGALERSEGDEAARRRAARLLGHNRLQVTSCYLGSPATGRCPAPAANDPT</sequence>
<name>A0A2W5F3W8_9BURK</name>
<dbReference type="InterPro" id="IPR011010">
    <property type="entry name" value="DNA_brk_join_enz"/>
</dbReference>
<dbReference type="GO" id="GO:0006310">
    <property type="term" value="P:DNA recombination"/>
    <property type="evidence" value="ECO:0007669"/>
    <property type="project" value="UniProtKB-KW"/>
</dbReference>
<feature type="region of interest" description="Disordered" evidence="5">
    <location>
        <begin position="416"/>
        <end position="439"/>
    </location>
</feature>
<dbReference type="PROSITE" id="PS51900">
    <property type="entry name" value="CB"/>
    <property type="match status" value="1"/>
</dbReference>
<accession>A0A2W5F3W8</accession>
<dbReference type="AlphaFoldDB" id="A0A2W5F3W8"/>
<dbReference type="Pfam" id="PF12835">
    <property type="entry name" value="Integrase_1"/>
    <property type="match status" value="1"/>
</dbReference>
<evidence type="ECO:0000256" key="1">
    <source>
        <dbReference type="ARBA" id="ARBA00022908"/>
    </source>
</evidence>
<dbReference type="GO" id="GO:0015074">
    <property type="term" value="P:DNA integration"/>
    <property type="evidence" value="ECO:0007669"/>
    <property type="project" value="UniProtKB-KW"/>
</dbReference>
<comment type="caution">
    <text evidence="7">The sequence shown here is derived from an EMBL/GenBank/DDBJ whole genome shotgun (WGS) entry which is preliminary data.</text>
</comment>
<dbReference type="InterPro" id="IPR044068">
    <property type="entry name" value="CB"/>
</dbReference>
<dbReference type="InterPro" id="IPR024456">
    <property type="entry name" value="Integrase_catalytic_putative"/>
</dbReference>
<organism evidence="7 8">
    <name type="scientific">Roseateles depolymerans</name>
    <dbReference type="NCBI Taxonomy" id="76731"/>
    <lineage>
        <taxon>Bacteria</taxon>
        <taxon>Pseudomonadati</taxon>
        <taxon>Pseudomonadota</taxon>
        <taxon>Betaproteobacteria</taxon>
        <taxon>Burkholderiales</taxon>
        <taxon>Sphaerotilaceae</taxon>
        <taxon>Roseateles</taxon>
    </lineage>
</organism>
<gene>
    <name evidence="7" type="ORF">DI603_22575</name>
</gene>
<dbReference type="InterPro" id="IPR024457">
    <property type="entry name" value="Putative_integrase_N"/>
</dbReference>
<dbReference type="GO" id="GO:0003677">
    <property type="term" value="F:DNA binding"/>
    <property type="evidence" value="ECO:0007669"/>
    <property type="project" value="UniProtKB-UniRule"/>
</dbReference>
<dbReference type="Proteomes" id="UP000249633">
    <property type="component" value="Unassembled WGS sequence"/>
</dbReference>
<dbReference type="Pfam" id="PF12834">
    <property type="entry name" value="Phage_int_SAM_2"/>
    <property type="match status" value="1"/>
</dbReference>
<keyword evidence="3" id="KW-0233">DNA recombination</keyword>
<keyword evidence="2 4" id="KW-0238">DNA-binding</keyword>
<dbReference type="SUPFAM" id="SSF56349">
    <property type="entry name" value="DNA breaking-rejoining enzymes"/>
    <property type="match status" value="1"/>
</dbReference>